<gene>
    <name evidence="2" type="ORF">NDU88_002199</name>
</gene>
<proteinExistence type="predicted"/>
<evidence type="ECO:0000313" key="3">
    <source>
        <dbReference type="Proteomes" id="UP001066276"/>
    </source>
</evidence>
<dbReference type="EMBL" id="JANPWB010000001">
    <property type="protein sequence ID" value="KAJ1214581.1"/>
    <property type="molecule type" value="Genomic_DNA"/>
</dbReference>
<feature type="region of interest" description="Disordered" evidence="1">
    <location>
        <begin position="1"/>
        <end position="83"/>
    </location>
</feature>
<protein>
    <submittedName>
        <fullName evidence="2">Uncharacterized protein</fullName>
    </submittedName>
</protein>
<evidence type="ECO:0000256" key="1">
    <source>
        <dbReference type="SAM" id="MobiDB-lite"/>
    </source>
</evidence>
<accession>A0AAV7WNR8</accession>
<dbReference type="Proteomes" id="UP001066276">
    <property type="component" value="Chromosome 1_1"/>
</dbReference>
<comment type="caution">
    <text evidence="2">The sequence shown here is derived from an EMBL/GenBank/DDBJ whole genome shotgun (WGS) entry which is preliminary data.</text>
</comment>
<feature type="compositionally biased region" description="Polar residues" evidence="1">
    <location>
        <begin position="38"/>
        <end position="57"/>
    </location>
</feature>
<keyword evidence="3" id="KW-1185">Reference proteome</keyword>
<name>A0AAV7WNR8_PLEWA</name>
<dbReference type="PROSITE" id="PS50096">
    <property type="entry name" value="IQ"/>
    <property type="match status" value="1"/>
</dbReference>
<dbReference type="AlphaFoldDB" id="A0AAV7WNR8"/>
<feature type="region of interest" description="Disordered" evidence="1">
    <location>
        <begin position="105"/>
        <end position="159"/>
    </location>
</feature>
<evidence type="ECO:0000313" key="2">
    <source>
        <dbReference type="EMBL" id="KAJ1214581.1"/>
    </source>
</evidence>
<reference evidence="2" key="1">
    <citation type="journal article" date="2022" name="bioRxiv">
        <title>Sequencing and chromosome-scale assembly of the giantPleurodeles waltlgenome.</title>
        <authorList>
            <person name="Brown T."/>
            <person name="Elewa A."/>
            <person name="Iarovenko S."/>
            <person name="Subramanian E."/>
            <person name="Araus A.J."/>
            <person name="Petzold A."/>
            <person name="Susuki M."/>
            <person name="Suzuki K.-i.T."/>
            <person name="Hayashi T."/>
            <person name="Toyoda A."/>
            <person name="Oliveira C."/>
            <person name="Osipova E."/>
            <person name="Leigh N.D."/>
            <person name="Simon A."/>
            <person name="Yun M.H."/>
        </authorList>
    </citation>
    <scope>NUCLEOTIDE SEQUENCE</scope>
    <source>
        <strain evidence="2">20211129_DDA</strain>
        <tissue evidence="2">Liver</tissue>
    </source>
</reference>
<sequence length="159" mass="16131">MVEGGAPGPGDPSPVLSRVHQASACAPHRSGPPIRGSPSGTHSPGVTRGLSASSAAAPSTGIRVRTPRANVRQNRHTSGRCLSCCRRSPALGTLGRLRSPASLCFRQAQGSGPQGGRGPPQDLVVRTGSDQGHPGPAPAGPAAAARLGQFARGHTHRRK</sequence>
<organism evidence="2 3">
    <name type="scientific">Pleurodeles waltl</name>
    <name type="common">Iberian ribbed newt</name>
    <dbReference type="NCBI Taxonomy" id="8319"/>
    <lineage>
        <taxon>Eukaryota</taxon>
        <taxon>Metazoa</taxon>
        <taxon>Chordata</taxon>
        <taxon>Craniata</taxon>
        <taxon>Vertebrata</taxon>
        <taxon>Euteleostomi</taxon>
        <taxon>Amphibia</taxon>
        <taxon>Batrachia</taxon>
        <taxon>Caudata</taxon>
        <taxon>Salamandroidea</taxon>
        <taxon>Salamandridae</taxon>
        <taxon>Pleurodelinae</taxon>
        <taxon>Pleurodeles</taxon>
    </lineage>
</organism>